<keyword evidence="4" id="KW-1185">Reference proteome</keyword>
<dbReference type="Pfam" id="PF00561">
    <property type="entry name" value="Abhydrolase_1"/>
    <property type="match status" value="1"/>
</dbReference>
<dbReference type="GO" id="GO:0016787">
    <property type="term" value="F:hydrolase activity"/>
    <property type="evidence" value="ECO:0007669"/>
    <property type="project" value="UniProtKB-KW"/>
</dbReference>
<protein>
    <submittedName>
        <fullName evidence="3">Pimeloyl-ACP methyl ester carboxylesterase</fullName>
    </submittedName>
</protein>
<keyword evidence="1" id="KW-0378">Hydrolase</keyword>
<dbReference type="InterPro" id="IPR029058">
    <property type="entry name" value="AB_hydrolase_fold"/>
</dbReference>
<proteinExistence type="predicted"/>
<accession>A0A1G6BNM2</accession>
<dbReference type="GO" id="GO:0016020">
    <property type="term" value="C:membrane"/>
    <property type="evidence" value="ECO:0007669"/>
    <property type="project" value="TreeGrafter"/>
</dbReference>
<gene>
    <name evidence="3" type="ORF">SAMN02982931_01663</name>
</gene>
<dbReference type="STRING" id="665467.SAMN02982931_01663"/>
<dbReference type="RefSeq" id="WP_090875948.1">
    <property type="nucleotide sequence ID" value="NZ_FMXQ01000003.1"/>
</dbReference>
<dbReference type="OrthoDB" id="7375358at2"/>
<reference evidence="3 4" key="1">
    <citation type="submission" date="2016-10" db="EMBL/GenBank/DDBJ databases">
        <authorList>
            <person name="de Groot N.N."/>
        </authorList>
    </citation>
    <scope>NUCLEOTIDE SEQUENCE [LARGE SCALE GENOMIC DNA]</scope>
    <source>
        <strain evidence="3 4">ATCC 35022</strain>
    </source>
</reference>
<dbReference type="SUPFAM" id="SSF53474">
    <property type="entry name" value="alpha/beta-Hydrolases"/>
    <property type="match status" value="1"/>
</dbReference>
<dbReference type="EMBL" id="FMXQ01000003">
    <property type="protein sequence ID" value="SDB22203.1"/>
    <property type="molecule type" value="Genomic_DNA"/>
</dbReference>
<dbReference type="Proteomes" id="UP000199071">
    <property type="component" value="Unassembled WGS sequence"/>
</dbReference>
<sequence length="269" mass="27903">MTFHTFDRGELALRYADIGNGPAVVFQHGLGGDAAQVAEVFPDAPPTRRVTLECRAQGLSEPGSYDALSIATFADDVATLAEHLAVGPAVFGGISMGAAISMRLAVKRPDLVCALVLARPAWLFAPAPDNMKPFGEIAGLLAAHDPRDARAAFDRSETAARAAREAPDNLASLGGFFDRANPATTVALLSAISRDGPGVSEAEVRALAVPTLVIGTAEDIVHPLDYAQTLAGTIPGATLVQIPSKSIDRTGHIVAFKAAVGDFLRGLDG</sequence>
<evidence type="ECO:0000313" key="4">
    <source>
        <dbReference type="Proteomes" id="UP000199071"/>
    </source>
</evidence>
<dbReference type="InterPro" id="IPR000073">
    <property type="entry name" value="AB_hydrolase_1"/>
</dbReference>
<dbReference type="PANTHER" id="PTHR43798:SF31">
    <property type="entry name" value="AB HYDROLASE SUPERFAMILY PROTEIN YCLE"/>
    <property type="match status" value="1"/>
</dbReference>
<evidence type="ECO:0000313" key="3">
    <source>
        <dbReference type="EMBL" id="SDB22203.1"/>
    </source>
</evidence>
<name>A0A1G6BNM2_9HYPH</name>
<organism evidence="3 4">
    <name type="scientific">Bauldia litoralis</name>
    <dbReference type="NCBI Taxonomy" id="665467"/>
    <lineage>
        <taxon>Bacteria</taxon>
        <taxon>Pseudomonadati</taxon>
        <taxon>Pseudomonadota</taxon>
        <taxon>Alphaproteobacteria</taxon>
        <taxon>Hyphomicrobiales</taxon>
        <taxon>Kaistiaceae</taxon>
        <taxon>Bauldia</taxon>
    </lineage>
</organism>
<dbReference type="AlphaFoldDB" id="A0A1G6BNM2"/>
<dbReference type="InterPro" id="IPR050266">
    <property type="entry name" value="AB_hydrolase_sf"/>
</dbReference>
<dbReference type="PANTHER" id="PTHR43798">
    <property type="entry name" value="MONOACYLGLYCEROL LIPASE"/>
    <property type="match status" value="1"/>
</dbReference>
<evidence type="ECO:0000259" key="2">
    <source>
        <dbReference type="Pfam" id="PF00561"/>
    </source>
</evidence>
<feature type="domain" description="AB hydrolase-1" evidence="2">
    <location>
        <begin position="22"/>
        <end position="243"/>
    </location>
</feature>
<evidence type="ECO:0000256" key="1">
    <source>
        <dbReference type="ARBA" id="ARBA00022801"/>
    </source>
</evidence>
<dbReference type="Gene3D" id="3.40.50.1820">
    <property type="entry name" value="alpha/beta hydrolase"/>
    <property type="match status" value="1"/>
</dbReference>